<sequence>MLASLTKYNETMMNEAHSEVEIAVASPHPKMSAFKVTDFLDLVFTKCSDTCAQHLAELLATVMTTFLGDDNNEPSGRASSIRSKHRILCLVAPSKLLGTIIPLVCETTTTESTGDDFLFSSSSNEEGRNSATSSSQSGIVPPEVMTTTVLIPYETVRWLSVVVVGEADTTNRTETDPGNGGAALAARVLIASAFLFALARRIGNFTKNRQQLYTSCFTHVLLSFSQNEQPVSMGDSTVVCQLSRQLLKLPVAVAQHQFPPPSSFSSLVNHHSSVWNALFTVLFSTEIASLSSGKPQGMNSSLFRACSLPFLLNIATGYCPTFDISVTSVKTNKFLSRLELTLTHNLRHSEEATTVLSSSTPRFQIPILVVVVDALATEHSIDDNNAGITVCLASVSWSMCRDSEQQNDRYQLNDEHVSSYTQSVGVFHGMPTAAHKATTSSTRAQANTVSSPLQCVLLPHPRWAWAATSGLVTLSSSAVADKHGIMKANGGGRPTTSKMLKVAYQKVHTQFKSLGRDSCLPSHVAAACDDHQWSGMMAFLSEKCF</sequence>
<evidence type="ECO:0000256" key="1">
    <source>
        <dbReference type="SAM" id="MobiDB-lite"/>
    </source>
</evidence>
<dbReference type="AlphaFoldDB" id="A0A0S4JRM3"/>
<keyword evidence="3" id="KW-1185">Reference proteome</keyword>
<protein>
    <submittedName>
        <fullName evidence="2">Uncharacterized protein</fullName>
    </submittedName>
</protein>
<accession>A0A0S4JRM3</accession>
<feature type="region of interest" description="Disordered" evidence="1">
    <location>
        <begin position="115"/>
        <end position="139"/>
    </location>
</feature>
<dbReference type="VEuPathDB" id="TriTrypDB:BSAL_46855"/>
<dbReference type="EMBL" id="CYKH01002222">
    <property type="protein sequence ID" value="CUG94172.1"/>
    <property type="molecule type" value="Genomic_DNA"/>
</dbReference>
<organism evidence="2 3">
    <name type="scientific">Bodo saltans</name>
    <name type="common">Flagellated protozoan</name>
    <dbReference type="NCBI Taxonomy" id="75058"/>
    <lineage>
        <taxon>Eukaryota</taxon>
        <taxon>Discoba</taxon>
        <taxon>Euglenozoa</taxon>
        <taxon>Kinetoplastea</taxon>
        <taxon>Metakinetoplastina</taxon>
        <taxon>Eubodonida</taxon>
        <taxon>Bodonidae</taxon>
        <taxon>Bodo</taxon>
    </lineage>
</organism>
<evidence type="ECO:0000313" key="2">
    <source>
        <dbReference type="EMBL" id="CUG94172.1"/>
    </source>
</evidence>
<feature type="compositionally biased region" description="Polar residues" evidence="1">
    <location>
        <begin position="119"/>
        <end position="138"/>
    </location>
</feature>
<gene>
    <name evidence="2" type="ORF">BSAL_46855</name>
</gene>
<evidence type="ECO:0000313" key="3">
    <source>
        <dbReference type="Proteomes" id="UP000051952"/>
    </source>
</evidence>
<reference evidence="3" key="1">
    <citation type="submission" date="2015-09" db="EMBL/GenBank/DDBJ databases">
        <authorList>
            <consortium name="Pathogen Informatics"/>
        </authorList>
    </citation>
    <scope>NUCLEOTIDE SEQUENCE [LARGE SCALE GENOMIC DNA]</scope>
    <source>
        <strain evidence="3">Lake Konstanz</strain>
    </source>
</reference>
<proteinExistence type="predicted"/>
<name>A0A0S4JRM3_BODSA</name>
<dbReference type="Proteomes" id="UP000051952">
    <property type="component" value="Unassembled WGS sequence"/>
</dbReference>